<dbReference type="InterPro" id="IPR003598">
    <property type="entry name" value="Ig_sub2"/>
</dbReference>
<evidence type="ECO:0000256" key="2">
    <source>
        <dbReference type="ARBA" id="ARBA00023157"/>
    </source>
</evidence>
<evidence type="ECO:0000256" key="3">
    <source>
        <dbReference type="ARBA" id="ARBA00023319"/>
    </source>
</evidence>
<dbReference type="InterPro" id="IPR003599">
    <property type="entry name" value="Ig_sub"/>
</dbReference>
<dbReference type="PROSITE" id="PS50835">
    <property type="entry name" value="IG_LIKE"/>
    <property type="match status" value="3"/>
</dbReference>
<dbReference type="PANTHER" id="PTHR45080">
    <property type="entry name" value="CONTACTIN 5"/>
    <property type="match status" value="1"/>
</dbReference>
<accession>A0A026W3C3</accession>
<dbReference type="InterPro" id="IPR050958">
    <property type="entry name" value="Cell_Adh-Cytoskel_Orgn"/>
</dbReference>
<keyword evidence="2" id="KW-1015">Disulfide bond</keyword>
<dbReference type="SMART" id="SM00409">
    <property type="entry name" value="IG"/>
    <property type="match status" value="3"/>
</dbReference>
<dbReference type="SUPFAM" id="SSF48726">
    <property type="entry name" value="Immunoglobulin"/>
    <property type="match status" value="3"/>
</dbReference>
<dbReference type="EMBL" id="KK107453">
    <property type="protein sequence ID" value="EZA50575.1"/>
    <property type="molecule type" value="Genomic_DNA"/>
</dbReference>
<evidence type="ECO:0000259" key="6">
    <source>
        <dbReference type="PROSITE" id="PS50853"/>
    </source>
</evidence>
<dbReference type="OrthoDB" id="10062932at2759"/>
<organism evidence="7 8">
    <name type="scientific">Ooceraea biroi</name>
    <name type="common">Clonal raider ant</name>
    <name type="synonym">Cerapachys biroi</name>
    <dbReference type="NCBI Taxonomy" id="2015173"/>
    <lineage>
        <taxon>Eukaryota</taxon>
        <taxon>Metazoa</taxon>
        <taxon>Ecdysozoa</taxon>
        <taxon>Arthropoda</taxon>
        <taxon>Hexapoda</taxon>
        <taxon>Insecta</taxon>
        <taxon>Pterygota</taxon>
        <taxon>Neoptera</taxon>
        <taxon>Endopterygota</taxon>
        <taxon>Hymenoptera</taxon>
        <taxon>Apocrita</taxon>
        <taxon>Aculeata</taxon>
        <taxon>Formicoidea</taxon>
        <taxon>Formicidae</taxon>
        <taxon>Dorylinae</taxon>
        <taxon>Ooceraea</taxon>
    </lineage>
</organism>
<dbReference type="SMART" id="SM00408">
    <property type="entry name" value="IGc2"/>
    <property type="match status" value="3"/>
</dbReference>
<feature type="domain" description="Ig-like" evidence="5">
    <location>
        <begin position="122"/>
        <end position="200"/>
    </location>
</feature>
<dbReference type="GO" id="GO:0005886">
    <property type="term" value="C:plasma membrane"/>
    <property type="evidence" value="ECO:0007669"/>
    <property type="project" value="TreeGrafter"/>
</dbReference>
<dbReference type="GO" id="GO:0008046">
    <property type="term" value="F:axon guidance receptor activity"/>
    <property type="evidence" value="ECO:0007669"/>
    <property type="project" value="TreeGrafter"/>
</dbReference>
<feature type="domain" description="Ig-like" evidence="5">
    <location>
        <begin position="21"/>
        <end position="101"/>
    </location>
</feature>
<sequence>MMSFVWIFYICMIGAQAMANRGFRSYPTKVKIYEHESVLLPCYVEDQGAQTRVRWWREEILLADSFEQELQSSERITLYSNGSLRVHHVQREDSGEYVCQAIRPSPWGHVTQVHEIEVMYSPSVKTIPASGELEINLGETVDMQCVTKGVPAPVISWRTKDGEIPLLDVRPQLRFHADNRNLSGRYTCVATNGVGDPAVAHIDLRIRYKPEIYVKKPWVHAYPGIRVQLECTVTAFPEAKVEWYFKNETMKYTSRIVKHNVGNDHSLLIRNVKATDYGSYLCGASNSLGITEKIVELSELANPAIFKKESRSTSGTSYNFIWEVDSYSPIIEYQFWFRKYRRGGGGEWHKLYIPGDSDAVSPVHTRSFNLTGLDTATHYEAVVLSRNRYGWSHPSEILRFHTEGAPINSNENFKLDGDEEQNKVAVIQLASMSQHYPLATDANGSAYNRVTVLSLILSSLCILIITNGNRY</sequence>
<dbReference type="OMA" id="DHYVNAV"/>
<name>A0A026W3C3_OOCBI</name>
<dbReference type="CDD" id="cd00096">
    <property type="entry name" value="Ig"/>
    <property type="match status" value="1"/>
</dbReference>
<dbReference type="STRING" id="2015173.A0A026W3C3"/>
<keyword evidence="3" id="KW-0393">Immunoglobulin domain</keyword>
<dbReference type="InterPro" id="IPR007110">
    <property type="entry name" value="Ig-like_dom"/>
</dbReference>
<dbReference type="InterPro" id="IPR013783">
    <property type="entry name" value="Ig-like_fold"/>
</dbReference>
<reference evidence="7 8" key="1">
    <citation type="journal article" date="2014" name="Curr. Biol.">
        <title>The genome of the clonal raider ant Cerapachys biroi.</title>
        <authorList>
            <person name="Oxley P.R."/>
            <person name="Ji L."/>
            <person name="Fetter-Pruneda I."/>
            <person name="McKenzie S.K."/>
            <person name="Li C."/>
            <person name="Hu H."/>
            <person name="Zhang G."/>
            <person name="Kronauer D.J."/>
        </authorList>
    </citation>
    <scope>NUCLEOTIDE SEQUENCE [LARGE SCALE GENOMIC DNA]</scope>
</reference>
<evidence type="ECO:0000313" key="7">
    <source>
        <dbReference type="EMBL" id="EZA50575.1"/>
    </source>
</evidence>
<dbReference type="PANTHER" id="PTHR45080:SF4">
    <property type="entry name" value="GH03113P"/>
    <property type="match status" value="1"/>
</dbReference>
<dbReference type="GO" id="GO:0043025">
    <property type="term" value="C:neuronal cell body"/>
    <property type="evidence" value="ECO:0007669"/>
    <property type="project" value="TreeGrafter"/>
</dbReference>
<dbReference type="Gene3D" id="2.60.40.10">
    <property type="entry name" value="Immunoglobulins"/>
    <property type="match status" value="4"/>
</dbReference>
<feature type="domain" description="Fibronectin type-III" evidence="6">
    <location>
        <begin position="302"/>
        <end position="405"/>
    </location>
</feature>
<feature type="signal peptide" evidence="4">
    <location>
        <begin position="1"/>
        <end position="17"/>
    </location>
</feature>
<proteinExistence type="predicted"/>
<evidence type="ECO:0000256" key="1">
    <source>
        <dbReference type="ARBA" id="ARBA00022737"/>
    </source>
</evidence>
<dbReference type="Pfam" id="PF07679">
    <property type="entry name" value="I-set"/>
    <property type="match status" value="1"/>
</dbReference>
<dbReference type="GO" id="GO:0030424">
    <property type="term" value="C:axon"/>
    <property type="evidence" value="ECO:0007669"/>
    <property type="project" value="TreeGrafter"/>
</dbReference>
<evidence type="ECO:0000256" key="4">
    <source>
        <dbReference type="SAM" id="SignalP"/>
    </source>
</evidence>
<dbReference type="Pfam" id="PF13927">
    <property type="entry name" value="Ig_3"/>
    <property type="match status" value="2"/>
</dbReference>
<dbReference type="SUPFAM" id="SSF49265">
    <property type="entry name" value="Fibronectin type III"/>
    <property type="match status" value="1"/>
</dbReference>
<dbReference type="GO" id="GO:0050808">
    <property type="term" value="P:synapse organization"/>
    <property type="evidence" value="ECO:0007669"/>
    <property type="project" value="TreeGrafter"/>
</dbReference>
<feature type="domain" description="Ig-like" evidence="5">
    <location>
        <begin position="210"/>
        <end position="298"/>
    </location>
</feature>
<protein>
    <submittedName>
        <fullName evidence="7">Hemicentin-1</fullName>
    </submittedName>
</protein>
<evidence type="ECO:0000313" key="8">
    <source>
        <dbReference type="Proteomes" id="UP000053097"/>
    </source>
</evidence>
<keyword evidence="4" id="KW-0732">Signal</keyword>
<dbReference type="GO" id="GO:0007156">
    <property type="term" value="P:homophilic cell adhesion via plasma membrane adhesion molecules"/>
    <property type="evidence" value="ECO:0007669"/>
    <property type="project" value="TreeGrafter"/>
</dbReference>
<dbReference type="CDD" id="cd00063">
    <property type="entry name" value="FN3"/>
    <property type="match status" value="1"/>
</dbReference>
<dbReference type="InterPro" id="IPR036116">
    <property type="entry name" value="FN3_sf"/>
</dbReference>
<keyword evidence="1" id="KW-0677">Repeat</keyword>
<dbReference type="Proteomes" id="UP000053097">
    <property type="component" value="Unassembled WGS sequence"/>
</dbReference>
<dbReference type="InterPro" id="IPR003961">
    <property type="entry name" value="FN3_dom"/>
</dbReference>
<gene>
    <name evidence="7" type="ORF">X777_10926</name>
</gene>
<dbReference type="InterPro" id="IPR013098">
    <property type="entry name" value="Ig_I-set"/>
</dbReference>
<dbReference type="AlphaFoldDB" id="A0A026W3C3"/>
<dbReference type="PROSITE" id="PS50853">
    <property type="entry name" value="FN3"/>
    <property type="match status" value="1"/>
</dbReference>
<evidence type="ECO:0000259" key="5">
    <source>
        <dbReference type="PROSITE" id="PS50835"/>
    </source>
</evidence>
<dbReference type="InterPro" id="IPR036179">
    <property type="entry name" value="Ig-like_dom_sf"/>
</dbReference>
<keyword evidence="8" id="KW-1185">Reference proteome</keyword>
<dbReference type="FunFam" id="2.60.40.10:FF:000032">
    <property type="entry name" value="palladin isoform X1"/>
    <property type="match status" value="1"/>
</dbReference>
<feature type="chain" id="PRO_5001545423" evidence="4">
    <location>
        <begin position="18"/>
        <end position="471"/>
    </location>
</feature>